<organism evidence="2 3">
    <name type="scientific">Calocera cornea HHB12733</name>
    <dbReference type="NCBI Taxonomy" id="1353952"/>
    <lineage>
        <taxon>Eukaryota</taxon>
        <taxon>Fungi</taxon>
        <taxon>Dikarya</taxon>
        <taxon>Basidiomycota</taxon>
        <taxon>Agaricomycotina</taxon>
        <taxon>Dacrymycetes</taxon>
        <taxon>Dacrymycetales</taxon>
        <taxon>Dacrymycetaceae</taxon>
        <taxon>Calocera</taxon>
    </lineage>
</organism>
<accession>A0A165I7Z0</accession>
<protein>
    <submittedName>
        <fullName evidence="2">Uncharacterized protein</fullName>
    </submittedName>
</protein>
<gene>
    <name evidence="2" type="ORF">CALCODRAFT_506912</name>
</gene>
<sequence length="361" mass="41600">MPVNVVYTDGLGYNVNDYEIDSHLNPWDRGSNTPPQLMYYWKLRLILRDQTKALCYHRQRMGQPGKLGGGGLWFQCPHSDTIWDCGFYESCIERKNRLHAGGLIKWPDYPIVFPPGEHPDFVPYHSHLVEVNYVFPSNAPGVLRVLTKEKARLESKRQAEREDRAQRRAERDQEHAEAVASAKLPDSKMNDNDYNDEDWDTRLDNLLRYFNEPAGQLYCTPFINEMLEARFLPDPIQNFLHNALVNFLQGLVYSRSSSCPDDDKGKEKQMDNMLNYLCDSTGLGFQDRLGSKMNIVLAILSLCLLHSNHPNVDWKKLTKGLRNVIEDWSSGKESAEMGKDCAAEDVRKAYYKGYSSVREYC</sequence>
<dbReference type="EMBL" id="KV423932">
    <property type="protein sequence ID" value="KZT60242.1"/>
    <property type="molecule type" value="Genomic_DNA"/>
</dbReference>
<reference evidence="2 3" key="1">
    <citation type="journal article" date="2016" name="Mol. Biol. Evol.">
        <title>Comparative Genomics of Early-Diverging Mushroom-Forming Fungi Provides Insights into the Origins of Lignocellulose Decay Capabilities.</title>
        <authorList>
            <person name="Nagy L.G."/>
            <person name="Riley R."/>
            <person name="Tritt A."/>
            <person name="Adam C."/>
            <person name="Daum C."/>
            <person name="Floudas D."/>
            <person name="Sun H."/>
            <person name="Yadav J.S."/>
            <person name="Pangilinan J."/>
            <person name="Larsson K.H."/>
            <person name="Matsuura K."/>
            <person name="Barry K."/>
            <person name="Labutti K."/>
            <person name="Kuo R."/>
            <person name="Ohm R.A."/>
            <person name="Bhattacharya S.S."/>
            <person name="Shirouzu T."/>
            <person name="Yoshinaga Y."/>
            <person name="Martin F.M."/>
            <person name="Grigoriev I.V."/>
            <person name="Hibbett D.S."/>
        </authorList>
    </citation>
    <scope>NUCLEOTIDE SEQUENCE [LARGE SCALE GENOMIC DNA]</scope>
    <source>
        <strain evidence="2 3">HHB12733</strain>
    </source>
</reference>
<dbReference type="AlphaFoldDB" id="A0A165I7Z0"/>
<keyword evidence="3" id="KW-1185">Reference proteome</keyword>
<dbReference type="Proteomes" id="UP000076842">
    <property type="component" value="Unassembled WGS sequence"/>
</dbReference>
<proteinExistence type="predicted"/>
<evidence type="ECO:0000256" key="1">
    <source>
        <dbReference type="SAM" id="MobiDB-lite"/>
    </source>
</evidence>
<evidence type="ECO:0000313" key="2">
    <source>
        <dbReference type="EMBL" id="KZT60242.1"/>
    </source>
</evidence>
<name>A0A165I7Z0_9BASI</name>
<feature type="region of interest" description="Disordered" evidence="1">
    <location>
        <begin position="153"/>
        <end position="196"/>
    </location>
</feature>
<dbReference type="InParanoid" id="A0A165I7Z0"/>
<evidence type="ECO:0000313" key="3">
    <source>
        <dbReference type="Proteomes" id="UP000076842"/>
    </source>
</evidence>
<feature type="compositionally biased region" description="Basic and acidic residues" evidence="1">
    <location>
        <begin position="153"/>
        <end position="177"/>
    </location>
</feature>